<proteinExistence type="predicted"/>
<evidence type="ECO:0000256" key="1">
    <source>
        <dbReference type="SAM" id="MobiDB-lite"/>
    </source>
</evidence>
<dbReference type="Proteomes" id="UP000266841">
    <property type="component" value="Unassembled WGS sequence"/>
</dbReference>
<comment type="caution">
    <text evidence="2">The sequence shown here is derived from an EMBL/GenBank/DDBJ whole genome shotgun (WGS) entry which is preliminary data.</text>
</comment>
<feature type="region of interest" description="Disordered" evidence="1">
    <location>
        <begin position="138"/>
        <end position="175"/>
    </location>
</feature>
<evidence type="ECO:0000313" key="3">
    <source>
        <dbReference type="Proteomes" id="UP000266841"/>
    </source>
</evidence>
<dbReference type="EMBL" id="AGNL01001565">
    <property type="protein sequence ID" value="EJK76905.1"/>
    <property type="molecule type" value="Genomic_DNA"/>
</dbReference>
<name>K0THI2_THAOC</name>
<evidence type="ECO:0000313" key="2">
    <source>
        <dbReference type="EMBL" id="EJK76905.1"/>
    </source>
</evidence>
<sequence>MTAAIGARGRDERDSTTELVAEERDEDLRPIAARLRVGVSLGEVEEEEATSMSTPRQRSGPRLCLADCDDNGPPVPIQQQVQLLALDDKVKNKKKQDAKAEEQKSVMTFVDEGYDRAPIPVQQQMQQFDDAKEKTTLEISTASGAGGRDERDSTTELTAEEMEEGEVNLRPSVGSGVGESWGELEACVEVSSMPTRRNDAADARLAPEEEIPVYDGIVVPTVWTRIQTEMEHVRNWKQRELTQKMTLNRHLLSFRLSAKGFLLCHGCNGPACHRNRGGCAVFKQCKSKNACCFFTLIRDWLIHPRLAPQPTTLKYRAKLLAPDVADDDWFAGIPLLLAPRMMLTTARTADQHTSLFESERSGLIKPSFWRQTEQPEQQVIGLEGVLQFTGMPLLFGAYSDDDSVFESGSAHVFVWRGEVLTPSSQAPGAGRSIK</sequence>
<feature type="region of interest" description="Disordered" evidence="1">
    <location>
        <begin position="42"/>
        <end position="66"/>
    </location>
</feature>
<dbReference type="AlphaFoldDB" id="K0THI2"/>
<organism evidence="2 3">
    <name type="scientific">Thalassiosira oceanica</name>
    <name type="common">Marine diatom</name>
    <dbReference type="NCBI Taxonomy" id="159749"/>
    <lineage>
        <taxon>Eukaryota</taxon>
        <taxon>Sar</taxon>
        <taxon>Stramenopiles</taxon>
        <taxon>Ochrophyta</taxon>
        <taxon>Bacillariophyta</taxon>
        <taxon>Coscinodiscophyceae</taxon>
        <taxon>Thalassiosirophycidae</taxon>
        <taxon>Thalassiosirales</taxon>
        <taxon>Thalassiosiraceae</taxon>
        <taxon>Thalassiosira</taxon>
    </lineage>
</organism>
<feature type="region of interest" description="Disordered" evidence="1">
    <location>
        <begin position="1"/>
        <end position="25"/>
    </location>
</feature>
<protein>
    <submittedName>
        <fullName evidence="2">Uncharacterized protein</fullName>
    </submittedName>
</protein>
<accession>K0THI2</accession>
<gene>
    <name evidence="2" type="ORF">THAOC_01305</name>
</gene>
<reference evidence="2 3" key="1">
    <citation type="journal article" date="2012" name="Genome Biol.">
        <title>Genome and low-iron response of an oceanic diatom adapted to chronic iron limitation.</title>
        <authorList>
            <person name="Lommer M."/>
            <person name="Specht M."/>
            <person name="Roy A.S."/>
            <person name="Kraemer L."/>
            <person name="Andreson R."/>
            <person name="Gutowska M.A."/>
            <person name="Wolf J."/>
            <person name="Bergner S.V."/>
            <person name="Schilhabel M.B."/>
            <person name="Klostermeier U.C."/>
            <person name="Beiko R.G."/>
            <person name="Rosenstiel P."/>
            <person name="Hippler M."/>
            <person name="Laroche J."/>
        </authorList>
    </citation>
    <scope>NUCLEOTIDE SEQUENCE [LARGE SCALE GENOMIC DNA]</scope>
    <source>
        <strain evidence="2 3">CCMP1005</strain>
    </source>
</reference>
<keyword evidence="3" id="KW-1185">Reference proteome</keyword>